<organism evidence="1 2">
    <name type="scientific">Oncorhynchus mykiss</name>
    <name type="common">Rainbow trout</name>
    <name type="synonym">Salmo gairdneri</name>
    <dbReference type="NCBI Taxonomy" id="8022"/>
    <lineage>
        <taxon>Eukaryota</taxon>
        <taxon>Metazoa</taxon>
        <taxon>Chordata</taxon>
        <taxon>Craniata</taxon>
        <taxon>Vertebrata</taxon>
        <taxon>Euteleostomi</taxon>
        <taxon>Actinopterygii</taxon>
        <taxon>Neopterygii</taxon>
        <taxon>Teleostei</taxon>
        <taxon>Protacanthopterygii</taxon>
        <taxon>Salmoniformes</taxon>
        <taxon>Salmonidae</taxon>
        <taxon>Salmoninae</taxon>
        <taxon>Oncorhynchus</taxon>
    </lineage>
</organism>
<reference evidence="1" key="2">
    <citation type="submission" date="2014-03" db="EMBL/GenBank/DDBJ databases">
        <authorList>
            <person name="Genoscope - CEA"/>
        </authorList>
    </citation>
    <scope>NUCLEOTIDE SEQUENCE</scope>
</reference>
<sequence>MCAIQRVNGKTKYLSAFERSMVGGAGTATLLGFSRSTDSRGYQEWSTTQWTSS</sequence>
<evidence type="ECO:0000313" key="1">
    <source>
        <dbReference type="EMBL" id="CDQ58166.1"/>
    </source>
</evidence>
<protein>
    <submittedName>
        <fullName evidence="1">Uncharacterized protein</fullName>
    </submittedName>
</protein>
<dbReference type="EMBL" id="FR904298">
    <property type="protein sequence ID" value="CDQ58166.1"/>
    <property type="molecule type" value="Genomic_DNA"/>
</dbReference>
<reference evidence="1" key="1">
    <citation type="journal article" date="2014" name="Nat. Commun.">
        <title>The rainbow trout genome provides novel insights into evolution after whole-genome duplication in vertebrates.</title>
        <authorList>
            <person name="Berthelot C."/>
            <person name="Brunet F."/>
            <person name="Chalopin D."/>
            <person name="Juanchich A."/>
            <person name="Bernard M."/>
            <person name="Noel B."/>
            <person name="Bento P."/>
            <person name="Da Silva C."/>
            <person name="Labadie K."/>
            <person name="Alberti A."/>
            <person name="Aury J.M."/>
            <person name="Louis A."/>
            <person name="Dehais P."/>
            <person name="Bardou P."/>
            <person name="Montfort J."/>
            <person name="Klopp C."/>
            <person name="Cabau C."/>
            <person name="Gaspin C."/>
            <person name="Thorgaard G.H."/>
            <person name="Boussaha M."/>
            <person name="Quillet E."/>
            <person name="Guyomard R."/>
            <person name="Galiana D."/>
            <person name="Bobe J."/>
            <person name="Volff J.N."/>
            <person name="Genet C."/>
            <person name="Wincker P."/>
            <person name="Jaillon O."/>
            <person name="Roest Crollius H."/>
            <person name="Guiguen Y."/>
        </authorList>
    </citation>
    <scope>NUCLEOTIDE SEQUENCE [LARGE SCALE GENOMIC DNA]</scope>
</reference>
<name>A0A060VTJ1_ONCMY</name>
<dbReference type="Proteomes" id="UP000193380">
    <property type="component" value="Unassembled WGS sequence"/>
</dbReference>
<proteinExistence type="predicted"/>
<gene>
    <name evidence="1" type="ORF">GSONMT00077235001</name>
</gene>
<dbReference type="AlphaFoldDB" id="A0A060VTJ1"/>
<dbReference type="PaxDb" id="8022-A0A060VTJ1"/>
<evidence type="ECO:0000313" key="2">
    <source>
        <dbReference type="Proteomes" id="UP000193380"/>
    </source>
</evidence>
<accession>A0A060VTJ1</accession>